<accession>A0A392RXV5</accession>
<organism evidence="2 3">
    <name type="scientific">Trifolium medium</name>
    <dbReference type="NCBI Taxonomy" id="97028"/>
    <lineage>
        <taxon>Eukaryota</taxon>
        <taxon>Viridiplantae</taxon>
        <taxon>Streptophyta</taxon>
        <taxon>Embryophyta</taxon>
        <taxon>Tracheophyta</taxon>
        <taxon>Spermatophyta</taxon>
        <taxon>Magnoliopsida</taxon>
        <taxon>eudicotyledons</taxon>
        <taxon>Gunneridae</taxon>
        <taxon>Pentapetalae</taxon>
        <taxon>rosids</taxon>
        <taxon>fabids</taxon>
        <taxon>Fabales</taxon>
        <taxon>Fabaceae</taxon>
        <taxon>Papilionoideae</taxon>
        <taxon>50 kb inversion clade</taxon>
        <taxon>NPAAA clade</taxon>
        <taxon>Hologalegina</taxon>
        <taxon>IRL clade</taxon>
        <taxon>Trifolieae</taxon>
        <taxon>Trifolium</taxon>
    </lineage>
</organism>
<feature type="chain" id="PRO_5017305432" evidence="1">
    <location>
        <begin position="25"/>
        <end position="116"/>
    </location>
</feature>
<evidence type="ECO:0000313" key="2">
    <source>
        <dbReference type="EMBL" id="MCI40914.1"/>
    </source>
</evidence>
<proteinExistence type="predicted"/>
<dbReference type="EMBL" id="LXQA010285432">
    <property type="protein sequence ID" value="MCI40914.1"/>
    <property type="molecule type" value="Genomic_DNA"/>
</dbReference>
<keyword evidence="1" id="KW-0732">Signal</keyword>
<sequence length="116" mass="13277">MIFVSPSTFGLLIVFVVEFSDEFAVLVFDPRGNRHRSQIKSLTTILTSEEKHTQVSDSEYPSFFIDFELNLASELKFSSELHLASELKFASKLNLASYLLIQLQTFASIIRNWILL</sequence>
<evidence type="ECO:0000256" key="1">
    <source>
        <dbReference type="SAM" id="SignalP"/>
    </source>
</evidence>
<dbReference type="Proteomes" id="UP000265520">
    <property type="component" value="Unassembled WGS sequence"/>
</dbReference>
<reference evidence="2 3" key="1">
    <citation type="journal article" date="2018" name="Front. Plant Sci.">
        <title>Red Clover (Trifolium pratense) and Zigzag Clover (T. medium) - A Picture of Genomic Similarities and Differences.</title>
        <authorList>
            <person name="Dluhosova J."/>
            <person name="Istvanek J."/>
            <person name="Nedelnik J."/>
            <person name="Repkova J."/>
        </authorList>
    </citation>
    <scope>NUCLEOTIDE SEQUENCE [LARGE SCALE GENOMIC DNA]</scope>
    <source>
        <strain evidence="3">cv. 10/8</strain>
        <tissue evidence="2">Leaf</tissue>
    </source>
</reference>
<name>A0A392RXV5_9FABA</name>
<comment type="caution">
    <text evidence="2">The sequence shown here is derived from an EMBL/GenBank/DDBJ whole genome shotgun (WGS) entry which is preliminary data.</text>
</comment>
<dbReference type="AlphaFoldDB" id="A0A392RXV5"/>
<feature type="signal peptide" evidence="1">
    <location>
        <begin position="1"/>
        <end position="24"/>
    </location>
</feature>
<keyword evidence="3" id="KW-1185">Reference proteome</keyword>
<protein>
    <submittedName>
        <fullName evidence="2">Uncharacterized protein</fullName>
    </submittedName>
</protein>
<evidence type="ECO:0000313" key="3">
    <source>
        <dbReference type="Proteomes" id="UP000265520"/>
    </source>
</evidence>